<evidence type="ECO:0000256" key="1">
    <source>
        <dbReference type="ARBA" id="ARBA00004496"/>
    </source>
</evidence>
<evidence type="ECO:0000256" key="6">
    <source>
        <dbReference type="SAM" id="Phobius"/>
    </source>
</evidence>
<dbReference type="Gene3D" id="3.40.50.720">
    <property type="entry name" value="NAD(P)-binding Rossmann-like Domain"/>
    <property type="match status" value="1"/>
</dbReference>
<dbReference type="Pfam" id="PF00106">
    <property type="entry name" value="adh_short"/>
    <property type="match status" value="1"/>
</dbReference>
<dbReference type="GO" id="GO:0006729">
    <property type="term" value="P:tetrahydrobiopterin biosynthetic process"/>
    <property type="evidence" value="ECO:0007669"/>
    <property type="project" value="TreeGrafter"/>
</dbReference>
<dbReference type="InterPro" id="IPR020904">
    <property type="entry name" value="Sc_DH/Rdtase_CS"/>
</dbReference>
<evidence type="ECO:0000256" key="4">
    <source>
        <dbReference type="ARBA" id="ARBA00023002"/>
    </source>
</evidence>
<gene>
    <name evidence="7" type="ORF">EWH46_02830</name>
</gene>
<dbReference type="PANTHER" id="PTHR44085:SF2">
    <property type="entry name" value="SEPIAPTERIN REDUCTASE"/>
    <property type="match status" value="1"/>
</dbReference>
<keyword evidence="6" id="KW-0472">Membrane</keyword>
<keyword evidence="2" id="KW-0963">Cytoplasm</keyword>
<name>A0A5C1PVQ0_9BURK</name>
<keyword evidence="4" id="KW-0560">Oxidoreductase</keyword>
<feature type="compositionally biased region" description="Low complexity" evidence="5">
    <location>
        <begin position="9"/>
        <end position="18"/>
    </location>
</feature>
<dbReference type="SUPFAM" id="SSF51735">
    <property type="entry name" value="NAD(P)-binding Rossmann-fold domains"/>
    <property type="match status" value="1"/>
</dbReference>
<organism evidence="7 8">
    <name type="scientific">Sphaerotilus sulfidivorans</name>
    <dbReference type="NCBI Taxonomy" id="639200"/>
    <lineage>
        <taxon>Bacteria</taxon>
        <taxon>Pseudomonadati</taxon>
        <taxon>Pseudomonadota</taxon>
        <taxon>Betaproteobacteria</taxon>
        <taxon>Burkholderiales</taxon>
        <taxon>Sphaerotilaceae</taxon>
        <taxon>Sphaerotilus</taxon>
    </lineage>
</organism>
<dbReference type="PANTHER" id="PTHR44085">
    <property type="entry name" value="SEPIAPTERIN REDUCTASE"/>
    <property type="match status" value="1"/>
</dbReference>
<dbReference type="EMBL" id="CP035708">
    <property type="protein sequence ID" value="QEM99812.1"/>
    <property type="molecule type" value="Genomic_DNA"/>
</dbReference>
<evidence type="ECO:0000256" key="2">
    <source>
        <dbReference type="ARBA" id="ARBA00022490"/>
    </source>
</evidence>
<dbReference type="GO" id="GO:0004757">
    <property type="term" value="F:sepiapterin reductase (NADP+) activity"/>
    <property type="evidence" value="ECO:0007669"/>
    <property type="project" value="TreeGrafter"/>
</dbReference>
<dbReference type="GO" id="GO:0005737">
    <property type="term" value="C:cytoplasm"/>
    <property type="evidence" value="ECO:0007669"/>
    <property type="project" value="UniProtKB-SubCell"/>
</dbReference>
<accession>A0A5C1PVQ0</accession>
<feature type="transmembrane region" description="Helical" evidence="6">
    <location>
        <begin position="123"/>
        <end position="143"/>
    </location>
</feature>
<feature type="region of interest" description="Disordered" evidence="5">
    <location>
        <begin position="1"/>
        <end position="26"/>
    </location>
</feature>
<dbReference type="AlphaFoldDB" id="A0A5C1PVQ0"/>
<comment type="subcellular location">
    <subcellularLocation>
        <location evidence="1">Cytoplasm</location>
    </subcellularLocation>
</comment>
<reference evidence="7 8" key="1">
    <citation type="submission" date="2019-02" db="EMBL/GenBank/DDBJ databases">
        <title>Complete Genome Sequence and Methylome Analysis of Sphaerotilus natans subsp. sulfidivorans D-507.</title>
        <authorList>
            <person name="Fomenkov A."/>
            <person name="Gridneva E."/>
            <person name="Smolyakov D."/>
            <person name="Dubinina G."/>
            <person name="Vincze T."/>
            <person name="Grabovich M."/>
            <person name="Roberts R.J."/>
        </authorList>
    </citation>
    <scope>NUCLEOTIDE SEQUENCE [LARGE SCALE GENOMIC DNA]</scope>
    <source>
        <strain evidence="7 8">D-507</strain>
    </source>
</reference>
<dbReference type="PROSITE" id="PS00061">
    <property type="entry name" value="ADH_SHORT"/>
    <property type="match status" value="1"/>
</dbReference>
<evidence type="ECO:0000313" key="7">
    <source>
        <dbReference type="EMBL" id="QEM99812.1"/>
    </source>
</evidence>
<dbReference type="Proteomes" id="UP000323522">
    <property type="component" value="Chromosome"/>
</dbReference>
<proteinExistence type="predicted"/>
<dbReference type="InterPro" id="IPR002347">
    <property type="entry name" value="SDR_fam"/>
</dbReference>
<feature type="transmembrane region" description="Helical" evidence="6">
    <location>
        <begin position="79"/>
        <end position="103"/>
    </location>
</feature>
<protein>
    <submittedName>
        <fullName evidence="7">SDR family NAD(P)-dependent oxidoreductase</fullName>
    </submittedName>
</protein>
<dbReference type="InterPro" id="IPR036291">
    <property type="entry name" value="NAD(P)-bd_dom_sf"/>
</dbReference>
<evidence type="ECO:0000256" key="3">
    <source>
        <dbReference type="ARBA" id="ARBA00022857"/>
    </source>
</evidence>
<dbReference type="InterPro" id="IPR051721">
    <property type="entry name" value="Biopterin_syn/organic_redct"/>
</dbReference>
<keyword evidence="6" id="KW-1133">Transmembrane helix</keyword>
<dbReference type="KEGG" id="snn:EWH46_02830"/>
<evidence type="ECO:0000256" key="5">
    <source>
        <dbReference type="SAM" id="MobiDB-lite"/>
    </source>
</evidence>
<keyword evidence="3" id="KW-0521">NADP</keyword>
<dbReference type="PRINTS" id="PR00081">
    <property type="entry name" value="GDHRDH"/>
</dbReference>
<evidence type="ECO:0000313" key="8">
    <source>
        <dbReference type="Proteomes" id="UP000323522"/>
    </source>
</evidence>
<sequence length="267" mass="27065">MPRARRPGRGAARAQGGAVSADGPPPQRLVLLSGGSRGLGAALAAGWRGEGWRVLTLSRTEPPDTPPGDWIRADLADPVAAAAALSAALAGIDPASVAALIVLHNAATLEPLGPVEQAAPEALAAGLQVGLIAGVTLLAAAMAHFRASPGRKIVAQVSSGAALRSHAGLTVYGAAKAGLDHFIRGLAVDEATQCRPFLPVALDPGAMDTAMQQRLRQRNAAGSRQREQAGQLGAVEEVAAWMRAVLASPGLKPGSRHHVRDGLAGVA</sequence>
<keyword evidence="6" id="KW-0812">Transmembrane</keyword>
<dbReference type="OrthoDB" id="9794387at2"/>